<evidence type="ECO:0000256" key="6">
    <source>
        <dbReference type="ARBA" id="ARBA00023157"/>
    </source>
</evidence>
<dbReference type="FunFam" id="2.10.25.10:FF:000172">
    <property type="entry name" value="FAT atypical cadherin 3"/>
    <property type="match status" value="1"/>
</dbReference>
<keyword evidence="6 8" id="KW-1015">Disulfide bond</keyword>
<sequence length="93" mass="9709">METCTGNLCQHGGTCHYLGSGNYKCACTSGFTGANCETNINECASNPCLNGGTCVDGVNKYTCSCVSGYIGTRCETGMLEFDFTCITVKSVVS</sequence>
<evidence type="ECO:0000256" key="1">
    <source>
        <dbReference type="ARBA" id="ARBA00006373"/>
    </source>
</evidence>
<keyword evidence="5" id="KW-0677">Repeat</keyword>
<dbReference type="PROSITE" id="PS00022">
    <property type="entry name" value="EGF_1"/>
    <property type="match status" value="2"/>
</dbReference>
<evidence type="ECO:0000256" key="4">
    <source>
        <dbReference type="ARBA" id="ARBA00022729"/>
    </source>
</evidence>
<evidence type="ECO:0000256" key="7">
    <source>
        <dbReference type="ARBA" id="ARBA00023180"/>
    </source>
</evidence>
<keyword evidence="11" id="KW-1185">Reference proteome</keyword>
<dbReference type="PROSITE" id="PS50026">
    <property type="entry name" value="EGF_3"/>
    <property type="match status" value="2"/>
</dbReference>
<dbReference type="SMART" id="SM00181">
    <property type="entry name" value="EGF"/>
    <property type="match status" value="2"/>
</dbReference>
<dbReference type="eggNOG" id="ENOG502QWFX">
    <property type="taxonomic scope" value="Eukaryota"/>
</dbReference>
<dbReference type="HOGENOM" id="CLU_004826_11_3_1"/>
<feature type="domain" description="EGF-like" evidence="9">
    <location>
        <begin position="1"/>
        <end position="37"/>
    </location>
</feature>
<feature type="domain" description="EGF-like" evidence="9">
    <location>
        <begin position="39"/>
        <end position="75"/>
    </location>
</feature>
<organism evidence="10 11">
    <name type="scientific">Nematostella vectensis</name>
    <name type="common">Starlet sea anemone</name>
    <dbReference type="NCBI Taxonomy" id="45351"/>
    <lineage>
        <taxon>Eukaryota</taxon>
        <taxon>Metazoa</taxon>
        <taxon>Cnidaria</taxon>
        <taxon>Anthozoa</taxon>
        <taxon>Hexacorallia</taxon>
        <taxon>Actiniaria</taxon>
        <taxon>Edwardsiidae</taxon>
        <taxon>Nematostella</taxon>
    </lineage>
</organism>
<dbReference type="PhylomeDB" id="A7SAB4"/>
<dbReference type="STRING" id="45351.A7SAB4"/>
<dbReference type="PROSITE" id="PS01187">
    <property type="entry name" value="EGF_CA"/>
    <property type="match status" value="1"/>
</dbReference>
<dbReference type="OMA" id="KEAICRC"/>
<dbReference type="AlphaFoldDB" id="A7SAB4"/>
<dbReference type="OrthoDB" id="5945541at2759"/>
<feature type="disulfide bond" evidence="8">
    <location>
        <begin position="65"/>
        <end position="74"/>
    </location>
</feature>
<keyword evidence="7" id="KW-0325">Glycoprotein</keyword>
<dbReference type="GO" id="GO:0001764">
    <property type="term" value="P:neuron migration"/>
    <property type="evidence" value="ECO:0007669"/>
    <property type="project" value="UniProtKB-ARBA"/>
</dbReference>
<keyword evidence="2" id="KW-0217">Developmental protein</keyword>
<name>A7SAB4_NEMVE</name>
<dbReference type="CDD" id="cd00054">
    <property type="entry name" value="EGF_CA"/>
    <property type="match status" value="2"/>
</dbReference>
<dbReference type="PROSITE" id="PS01186">
    <property type="entry name" value="EGF_2"/>
    <property type="match status" value="2"/>
</dbReference>
<dbReference type="InterPro" id="IPR000152">
    <property type="entry name" value="EGF-type_Asp/Asn_hydroxyl_site"/>
</dbReference>
<dbReference type="InParanoid" id="A7SAB4"/>
<dbReference type="GO" id="GO:0005509">
    <property type="term" value="F:calcium ion binding"/>
    <property type="evidence" value="ECO:0007669"/>
    <property type="project" value="InterPro"/>
</dbReference>
<dbReference type="Pfam" id="PF00008">
    <property type="entry name" value="EGF"/>
    <property type="match status" value="2"/>
</dbReference>
<proteinExistence type="inferred from homology"/>
<dbReference type="GO" id="GO:0016358">
    <property type="term" value="P:dendrite development"/>
    <property type="evidence" value="ECO:0007669"/>
    <property type="project" value="UniProtKB-ARBA"/>
</dbReference>
<evidence type="ECO:0000256" key="5">
    <source>
        <dbReference type="ARBA" id="ARBA00022737"/>
    </source>
</evidence>
<keyword evidence="3 8" id="KW-0245">EGF-like domain</keyword>
<dbReference type="FunFam" id="2.10.25.10:FF:000754">
    <property type="entry name" value="Predicted protein"/>
    <property type="match status" value="1"/>
</dbReference>
<dbReference type="GO" id="GO:0048667">
    <property type="term" value="P:cell morphogenesis involved in neuron differentiation"/>
    <property type="evidence" value="ECO:0007669"/>
    <property type="project" value="UniProtKB-ARBA"/>
</dbReference>
<protein>
    <recommendedName>
        <fullName evidence="9">EGF-like domain-containing protein</fullName>
    </recommendedName>
</protein>
<evidence type="ECO:0000313" key="11">
    <source>
        <dbReference type="Proteomes" id="UP000001593"/>
    </source>
</evidence>
<dbReference type="GO" id="GO:0043005">
    <property type="term" value="C:neuron projection"/>
    <property type="evidence" value="ECO:0007669"/>
    <property type="project" value="UniProtKB-ARBA"/>
</dbReference>
<accession>A7SAB4</accession>
<evidence type="ECO:0000259" key="9">
    <source>
        <dbReference type="PROSITE" id="PS50026"/>
    </source>
</evidence>
<evidence type="ECO:0000256" key="8">
    <source>
        <dbReference type="PROSITE-ProRule" id="PRU00076"/>
    </source>
</evidence>
<evidence type="ECO:0000256" key="3">
    <source>
        <dbReference type="ARBA" id="ARBA00022536"/>
    </source>
</evidence>
<evidence type="ECO:0000313" key="10">
    <source>
        <dbReference type="EMBL" id="EDO39369.1"/>
    </source>
</evidence>
<dbReference type="Gene3D" id="2.10.25.10">
    <property type="entry name" value="Laminin"/>
    <property type="match status" value="2"/>
</dbReference>
<dbReference type="GO" id="GO:0009887">
    <property type="term" value="P:animal organ morphogenesis"/>
    <property type="evidence" value="ECO:0007669"/>
    <property type="project" value="UniProtKB-ARBA"/>
</dbReference>
<dbReference type="InterPro" id="IPR018097">
    <property type="entry name" value="EGF_Ca-bd_CS"/>
</dbReference>
<dbReference type="KEGG" id="nve:5510992"/>
<gene>
    <name evidence="10" type="ORF">NEMVEDRAFT_v1g110891</name>
</gene>
<dbReference type="InterPro" id="IPR001881">
    <property type="entry name" value="EGF-like_Ca-bd_dom"/>
</dbReference>
<dbReference type="InterPro" id="IPR000742">
    <property type="entry name" value="EGF"/>
</dbReference>
<reference evidence="10 11" key="1">
    <citation type="journal article" date="2007" name="Science">
        <title>Sea anemone genome reveals ancestral eumetazoan gene repertoire and genomic organization.</title>
        <authorList>
            <person name="Putnam N.H."/>
            <person name="Srivastava M."/>
            <person name="Hellsten U."/>
            <person name="Dirks B."/>
            <person name="Chapman J."/>
            <person name="Salamov A."/>
            <person name="Terry A."/>
            <person name="Shapiro H."/>
            <person name="Lindquist E."/>
            <person name="Kapitonov V.V."/>
            <person name="Jurka J."/>
            <person name="Genikhovich G."/>
            <person name="Grigoriev I.V."/>
            <person name="Lucas S.M."/>
            <person name="Steele R.E."/>
            <person name="Finnerty J.R."/>
            <person name="Technau U."/>
            <person name="Martindale M.Q."/>
            <person name="Rokhsar D.S."/>
        </authorList>
    </citation>
    <scope>NUCLEOTIDE SEQUENCE [LARGE SCALE GENOMIC DNA]</scope>
    <source>
        <strain evidence="11">CH2 X CH6</strain>
    </source>
</reference>
<comment type="similarity">
    <text evidence="1">Belongs to the EGF domain peptide family.</text>
</comment>
<dbReference type="PRINTS" id="PR00010">
    <property type="entry name" value="EGFBLOOD"/>
</dbReference>
<dbReference type="SMART" id="SM00179">
    <property type="entry name" value="EGF_CA"/>
    <property type="match status" value="2"/>
</dbReference>
<dbReference type="PANTHER" id="PTHR12916:SF4">
    <property type="entry name" value="UNINFLATABLE, ISOFORM C"/>
    <property type="match status" value="1"/>
</dbReference>
<dbReference type="Proteomes" id="UP000001593">
    <property type="component" value="Unassembled WGS sequence"/>
</dbReference>
<dbReference type="SUPFAM" id="SSF57196">
    <property type="entry name" value="EGF/Laminin"/>
    <property type="match status" value="2"/>
</dbReference>
<dbReference type="PROSITE" id="PS00010">
    <property type="entry name" value="ASX_HYDROXYL"/>
    <property type="match status" value="1"/>
</dbReference>
<keyword evidence="4" id="KW-0732">Signal</keyword>
<dbReference type="EMBL" id="DS469608">
    <property type="protein sequence ID" value="EDO39369.1"/>
    <property type="molecule type" value="Genomic_DNA"/>
</dbReference>
<comment type="caution">
    <text evidence="8">Lacks conserved residue(s) required for the propagation of feature annotation.</text>
</comment>
<dbReference type="GO" id="GO:0048646">
    <property type="term" value="P:anatomical structure formation involved in morphogenesis"/>
    <property type="evidence" value="ECO:0007669"/>
    <property type="project" value="UniProtKB-ARBA"/>
</dbReference>
<dbReference type="PANTHER" id="PTHR12916">
    <property type="entry name" value="CYTOCHROME C OXIDASE POLYPEPTIDE VIC-2"/>
    <property type="match status" value="1"/>
</dbReference>
<evidence type="ECO:0000256" key="2">
    <source>
        <dbReference type="ARBA" id="ARBA00022473"/>
    </source>
</evidence>
<feature type="disulfide bond" evidence="8">
    <location>
        <begin position="27"/>
        <end position="36"/>
    </location>
</feature>